<dbReference type="PIRSF" id="PIRSF035040">
    <property type="entry name" value="UCP035040_CBS_Lmo0553"/>
    <property type="match status" value="1"/>
</dbReference>
<evidence type="ECO:0000259" key="3">
    <source>
        <dbReference type="PROSITE" id="PS51371"/>
    </source>
</evidence>
<dbReference type="NCBIfam" id="NF038387">
    <property type="entry name" value="CBS_CbpA"/>
    <property type="match status" value="1"/>
</dbReference>
<proteinExistence type="predicted"/>
<name>A0A4R2BG04_9BACI</name>
<protein>
    <submittedName>
        <fullName evidence="4">CBS domain protein</fullName>
    </submittedName>
</protein>
<organism evidence="4 5">
    <name type="scientific">Mesobacillus foraminis</name>
    <dbReference type="NCBI Taxonomy" id="279826"/>
    <lineage>
        <taxon>Bacteria</taxon>
        <taxon>Bacillati</taxon>
        <taxon>Bacillota</taxon>
        <taxon>Bacilli</taxon>
        <taxon>Bacillales</taxon>
        <taxon>Bacillaceae</taxon>
        <taxon>Mesobacillus</taxon>
    </lineage>
</organism>
<dbReference type="Proteomes" id="UP000295689">
    <property type="component" value="Unassembled WGS sequence"/>
</dbReference>
<dbReference type="PROSITE" id="PS51371">
    <property type="entry name" value="CBS"/>
    <property type="match status" value="1"/>
</dbReference>
<dbReference type="Gene3D" id="3.10.580.10">
    <property type="entry name" value="CBS-domain"/>
    <property type="match status" value="1"/>
</dbReference>
<accession>A0A4R2BG04</accession>
<dbReference type="InterPro" id="IPR046342">
    <property type="entry name" value="CBS_dom_sf"/>
</dbReference>
<dbReference type="SUPFAM" id="SSF54631">
    <property type="entry name" value="CBS-domain pair"/>
    <property type="match status" value="1"/>
</dbReference>
<dbReference type="InterPro" id="IPR051257">
    <property type="entry name" value="Diverse_CBS-Domain"/>
</dbReference>
<dbReference type="Pfam" id="PF00571">
    <property type="entry name" value="CBS"/>
    <property type="match status" value="2"/>
</dbReference>
<dbReference type="PANTHER" id="PTHR43080:SF11">
    <property type="entry name" value="CBS DOMAIN CONTAINING PROTEIN"/>
    <property type="match status" value="1"/>
</dbReference>
<keyword evidence="1 2" id="KW-0129">CBS domain</keyword>
<dbReference type="RefSeq" id="WP_132005966.1">
    <property type="nucleotide sequence ID" value="NZ_JABUHM010000004.1"/>
</dbReference>
<evidence type="ECO:0000313" key="5">
    <source>
        <dbReference type="Proteomes" id="UP000295689"/>
    </source>
</evidence>
<comment type="caution">
    <text evidence="4">The sequence shown here is derived from an EMBL/GenBank/DDBJ whole genome shotgun (WGS) entry which is preliminary data.</text>
</comment>
<evidence type="ECO:0000256" key="2">
    <source>
        <dbReference type="PROSITE-ProRule" id="PRU00703"/>
    </source>
</evidence>
<dbReference type="PANTHER" id="PTHR43080">
    <property type="entry name" value="CBS DOMAIN-CONTAINING PROTEIN CBSX3, MITOCHONDRIAL"/>
    <property type="match status" value="1"/>
</dbReference>
<evidence type="ECO:0000313" key="4">
    <source>
        <dbReference type="EMBL" id="TCN24834.1"/>
    </source>
</evidence>
<dbReference type="EMBL" id="SLVV01000006">
    <property type="protein sequence ID" value="TCN24834.1"/>
    <property type="molecule type" value="Genomic_DNA"/>
</dbReference>
<dbReference type="InterPro" id="IPR000644">
    <property type="entry name" value="CBS_dom"/>
</dbReference>
<sequence length="210" mass="23861">MLIRHQMVKKPDVKYCNETFTLSQALGFLNRTGYRCVPVLDKTQTRYIGNIYKVDILEYKEGNSLEEAVCSLVTDRETVLYENDWFMKAFFNLKRYPYLPVIDEKGNFAGILTHAAVLELLEEAWGLHKGSYTVTIASHGTRGTLAKMTAIISKYSDIQGVITLDSSSYHASLVRRVLFTLPKGTSKDTLEIIKEKLEQNGCRVIGIEEH</sequence>
<reference evidence="4 5" key="1">
    <citation type="journal article" date="2015" name="Stand. Genomic Sci.">
        <title>Genomic Encyclopedia of Bacterial and Archaeal Type Strains, Phase III: the genomes of soil and plant-associated and newly described type strains.</title>
        <authorList>
            <person name="Whitman W.B."/>
            <person name="Woyke T."/>
            <person name="Klenk H.P."/>
            <person name="Zhou Y."/>
            <person name="Lilburn T.G."/>
            <person name="Beck B.J."/>
            <person name="De Vos P."/>
            <person name="Vandamme P."/>
            <person name="Eisen J.A."/>
            <person name="Garrity G."/>
            <person name="Hugenholtz P."/>
            <person name="Kyrpides N.C."/>
        </authorList>
    </citation>
    <scope>NUCLEOTIDE SEQUENCE [LARGE SCALE GENOMIC DNA]</scope>
    <source>
        <strain evidence="4 5">CV53</strain>
    </source>
</reference>
<evidence type="ECO:0000256" key="1">
    <source>
        <dbReference type="ARBA" id="ARBA00023122"/>
    </source>
</evidence>
<dbReference type="AlphaFoldDB" id="A0A4R2BG04"/>
<feature type="domain" description="CBS" evidence="3">
    <location>
        <begin position="7"/>
        <end position="67"/>
    </location>
</feature>
<gene>
    <name evidence="4" type="ORF">EV146_10633</name>
</gene>
<keyword evidence="5" id="KW-1185">Reference proteome</keyword>
<dbReference type="InterPro" id="IPR017036">
    <property type="entry name" value="Lmo0553-like"/>
</dbReference>